<feature type="transmembrane region" description="Helical" evidence="4">
    <location>
        <begin position="202"/>
        <end position="222"/>
    </location>
</feature>
<dbReference type="EMBL" id="LKHV01000005">
    <property type="protein sequence ID" value="KRG18832.1"/>
    <property type="molecule type" value="Genomic_DNA"/>
</dbReference>
<name>A0A0Q9YE96_9GAMM</name>
<evidence type="ECO:0000313" key="7">
    <source>
        <dbReference type="EMBL" id="MCS5707290.1"/>
    </source>
</evidence>
<dbReference type="PANTHER" id="PTHR14969:SF13">
    <property type="entry name" value="AT30094P"/>
    <property type="match status" value="1"/>
</dbReference>
<evidence type="ECO:0000256" key="3">
    <source>
        <dbReference type="ARBA" id="ARBA00047594"/>
    </source>
</evidence>
<dbReference type="Pfam" id="PF01569">
    <property type="entry name" value="PAP2"/>
    <property type="match status" value="1"/>
</dbReference>
<dbReference type="SMART" id="SM00014">
    <property type="entry name" value="acidPPc"/>
    <property type="match status" value="1"/>
</dbReference>
<dbReference type="Proteomes" id="UP000051494">
    <property type="component" value="Unassembled WGS sequence"/>
</dbReference>
<feature type="domain" description="Phosphatidic acid phosphatase type 2/haloperoxidase" evidence="5">
    <location>
        <begin position="54"/>
        <end position="164"/>
    </location>
</feature>
<evidence type="ECO:0000259" key="5">
    <source>
        <dbReference type="SMART" id="SM00014"/>
    </source>
</evidence>
<dbReference type="Gene3D" id="1.20.144.10">
    <property type="entry name" value="Phosphatidic acid phosphatase type 2/haloperoxidase"/>
    <property type="match status" value="1"/>
</dbReference>
<reference evidence="7" key="2">
    <citation type="journal article" date="2016" name="Genome Announc.">
        <title>Draft Genome Sequences of Two Novel Amoeba-Resistant Intranuclear Bacteria, 'Candidatus Berkiella cookevillensis' and 'Candidatus Berkiella aquae'.</title>
        <authorList>
            <person name="Mehari Y.T."/>
            <person name="Arivett B.A."/>
            <person name="Farone A.L."/>
            <person name="Gunderson J.H."/>
            <person name="Farone M.B."/>
        </authorList>
    </citation>
    <scope>NUCLEOTIDE SEQUENCE</scope>
    <source>
        <strain evidence="7">CC99</strain>
    </source>
</reference>
<keyword evidence="4" id="KW-0812">Transmembrane</keyword>
<dbReference type="SUPFAM" id="SSF48317">
    <property type="entry name" value="Acid phosphatase/Vanadium-dependent haloperoxidase"/>
    <property type="match status" value="1"/>
</dbReference>
<proteinExistence type="predicted"/>
<evidence type="ECO:0000313" key="6">
    <source>
        <dbReference type="EMBL" id="KRG18832.1"/>
    </source>
</evidence>
<organism evidence="6">
    <name type="scientific">Candidatus Berkiella cookevillensis</name>
    <dbReference type="NCBI Taxonomy" id="437022"/>
    <lineage>
        <taxon>Bacteria</taxon>
        <taxon>Pseudomonadati</taxon>
        <taxon>Pseudomonadota</taxon>
        <taxon>Gammaproteobacteria</taxon>
        <taxon>Candidatus Berkiellales</taxon>
        <taxon>Candidatus Berkiellaceae</taxon>
        <taxon>Candidatus Berkiella</taxon>
    </lineage>
</organism>
<comment type="catalytic activity">
    <reaction evidence="3">
        <text>di-trans,octa-cis-undecaprenyl diphosphate + H2O = di-trans,octa-cis-undecaprenyl phosphate + phosphate + H(+)</text>
        <dbReference type="Rhea" id="RHEA:28094"/>
        <dbReference type="ChEBI" id="CHEBI:15377"/>
        <dbReference type="ChEBI" id="CHEBI:15378"/>
        <dbReference type="ChEBI" id="CHEBI:43474"/>
        <dbReference type="ChEBI" id="CHEBI:58405"/>
        <dbReference type="ChEBI" id="CHEBI:60392"/>
        <dbReference type="EC" id="3.6.1.27"/>
    </reaction>
</comment>
<feature type="transmembrane region" description="Helical" evidence="4">
    <location>
        <begin position="97"/>
        <end position="118"/>
    </location>
</feature>
<dbReference type="EMBL" id="LKHV02000001">
    <property type="protein sequence ID" value="MCS5707290.1"/>
    <property type="molecule type" value="Genomic_DNA"/>
</dbReference>
<dbReference type="STRING" id="437022.CC99x_01313"/>
<dbReference type="GO" id="GO:0050380">
    <property type="term" value="F:undecaprenyl-diphosphatase activity"/>
    <property type="evidence" value="ECO:0007669"/>
    <property type="project" value="UniProtKB-EC"/>
</dbReference>
<feature type="transmembrane region" description="Helical" evidence="4">
    <location>
        <begin position="36"/>
        <end position="52"/>
    </location>
</feature>
<dbReference type="RefSeq" id="WP_057624417.1">
    <property type="nucleotide sequence ID" value="NZ_LKHV02000001.1"/>
</dbReference>
<keyword evidence="8" id="KW-1185">Reference proteome</keyword>
<feature type="transmembrane region" description="Helical" evidence="4">
    <location>
        <begin position="179"/>
        <end position="196"/>
    </location>
</feature>
<keyword evidence="4" id="KW-1133">Transmembrane helix</keyword>
<dbReference type="InterPro" id="IPR036938">
    <property type="entry name" value="PAP2/HPO_sf"/>
</dbReference>
<feature type="transmembrane region" description="Helical" evidence="4">
    <location>
        <begin position="59"/>
        <end position="77"/>
    </location>
</feature>
<gene>
    <name evidence="7" type="ORF">CC99x_000070</name>
    <name evidence="6" type="ORF">CC99x_01313</name>
</gene>
<protein>
    <recommendedName>
        <fullName evidence="1">undecaprenyl-diphosphate phosphatase</fullName>
        <ecNumber evidence="1">3.6.1.27</ecNumber>
    </recommendedName>
    <alternativeName>
        <fullName evidence="2">Undecaprenyl pyrophosphate phosphatase</fullName>
    </alternativeName>
</protein>
<reference evidence="7" key="3">
    <citation type="submission" date="2021-06" db="EMBL/GenBank/DDBJ databases">
        <title>Genomic Description and Analysis of Intracellular Bacteria, Candidatus Berkiella cookevillensis and Candidatus Berkiella aquae.</title>
        <authorList>
            <person name="Kidane D.T."/>
            <person name="Mehari Y.T."/>
            <person name="Rice F.C."/>
            <person name="Arivett B.A."/>
            <person name="Farone A.L."/>
            <person name="Berk S.G."/>
            <person name="Farone M.B."/>
        </authorList>
    </citation>
    <scope>NUCLEOTIDE SEQUENCE</scope>
    <source>
        <strain evidence="7">CC99</strain>
    </source>
</reference>
<sequence>MFSYIEHELALIRVVLAYRPECLNPLFIFLNHLDTGPYYMLVGVIAFTLFNPKLGKRCFLLFALVFASNHFFKYLLMQPRPLVLDPLLGLIKTNSQYGLPSGGAQGAISLALFFVHYYKNTALKIFAIFYVVIVCISRIYLGMHFFSDVIVGCLLGALLTKLFLATIEDIEEYMNKLPASLFYLGGAFIMVMALYFKVPAAYVISLSEVLGVFSVTYLLFIFKVPETYSLKIRVSNMILGILSLVAVMHVKEYLPQDAVSALIFLQLQILALLHISAKRWSVDRLAAPKTR</sequence>
<comment type="caution">
    <text evidence="6">The sequence shown here is derived from an EMBL/GenBank/DDBJ whole genome shotgun (WGS) entry which is preliminary data.</text>
</comment>
<dbReference type="GO" id="GO:0042392">
    <property type="term" value="F:sphingosine-1-phosphate phosphatase activity"/>
    <property type="evidence" value="ECO:0007669"/>
    <property type="project" value="TreeGrafter"/>
</dbReference>
<evidence type="ECO:0000256" key="1">
    <source>
        <dbReference type="ARBA" id="ARBA00012374"/>
    </source>
</evidence>
<dbReference type="AlphaFoldDB" id="A0A0Q9YE96"/>
<accession>A0A0Q9YE96</accession>
<evidence type="ECO:0000256" key="2">
    <source>
        <dbReference type="ARBA" id="ARBA00032707"/>
    </source>
</evidence>
<dbReference type="PANTHER" id="PTHR14969">
    <property type="entry name" value="SPHINGOSINE-1-PHOSPHATE PHOSPHOHYDROLASE"/>
    <property type="match status" value="1"/>
</dbReference>
<feature type="transmembrane region" description="Helical" evidence="4">
    <location>
        <begin position="258"/>
        <end position="275"/>
    </location>
</feature>
<feature type="transmembrane region" description="Helical" evidence="4">
    <location>
        <begin position="125"/>
        <end position="143"/>
    </location>
</feature>
<reference evidence="6" key="1">
    <citation type="submission" date="2015-09" db="EMBL/GenBank/DDBJ databases">
        <title>Draft Genome Sequences of Two Novel Amoeba-resistant Intranuclear Bacteria, Candidatus Berkiella cookevillensis and Candidatus Berkiella aquae.</title>
        <authorList>
            <person name="Mehari Y.T."/>
            <person name="Arivett B.A."/>
            <person name="Farone A.L."/>
            <person name="Gunderson J.H."/>
            <person name="Farone M.B."/>
        </authorList>
    </citation>
    <scope>NUCLEOTIDE SEQUENCE [LARGE SCALE GENOMIC DNA]</scope>
    <source>
        <strain evidence="6">CC99</strain>
    </source>
</reference>
<feature type="transmembrane region" description="Helical" evidence="4">
    <location>
        <begin position="234"/>
        <end position="252"/>
    </location>
</feature>
<dbReference type="InterPro" id="IPR000326">
    <property type="entry name" value="PAP2/HPO"/>
</dbReference>
<feature type="transmembrane region" description="Helical" evidence="4">
    <location>
        <begin position="149"/>
        <end position="167"/>
    </location>
</feature>
<dbReference type="EC" id="3.6.1.27" evidence="1"/>
<evidence type="ECO:0000256" key="4">
    <source>
        <dbReference type="SAM" id="Phobius"/>
    </source>
</evidence>
<keyword evidence="4" id="KW-0472">Membrane</keyword>
<dbReference type="OrthoDB" id="9780918at2"/>
<evidence type="ECO:0000313" key="8">
    <source>
        <dbReference type="Proteomes" id="UP000051494"/>
    </source>
</evidence>